<proteinExistence type="predicted"/>
<keyword evidence="1" id="KW-0472">Membrane</keyword>
<protein>
    <submittedName>
        <fullName evidence="2">Uncharacterized protein</fullName>
    </submittedName>
</protein>
<organism evidence="2">
    <name type="scientific">Anguilla anguilla</name>
    <name type="common">European freshwater eel</name>
    <name type="synonym">Muraena anguilla</name>
    <dbReference type="NCBI Taxonomy" id="7936"/>
    <lineage>
        <taxon>Eukaryota</taxon>
        <taxon>Metazoa</taxon>
        <taxon>Chordata</taxon>
        <taxon>Craniata</taxon>
        <taxon>Vertebrata</taxon>
        <taxon>Euteleostomi</taxon>
        <taxon>Actinopterygii</taxon>
        <taxon>Neopterygii</taxon>
        <taxon>Teleostei</taxon>
        <taxon>Anguilliformes</taxon>
        <taxon>Anguillidae</taxon>
        <taxon>Anguilla</taxon>
    </lineage>
</organism>
<dbReference type="EMBL" id="GBXM01061018">
    <property type="protein sequence ID" value="JAH47559.1"/>
    <property type="molecule type" value="Transcribed_RNA"/>
</dbReference>
<sequence length="49" mass="5498">MPLCSKMWCPLPSPPSRLTGLQMMIVLLPSHCLCVGCCSLGFLMQWNWS</sequence>
<dbReference type="AlphaFoldDB" id="A0A0E9T1X9"/>
<keyword evidence="1" id="KW-0812">Transmembrane</keyword>
<feature type="transmembrane region" description="Helical" evidence="1">
    <location>
        <begin position="20"/>
        <end position="43"/>
    </location>
</feature>
<evidence type="ECO:0000256" key="1">
    <source>
        <dbReference type="SAM" id="Phobius"/>
    </source>
</evidence>
<reference evidence="2" key="2">
    <citation type="journal article" date="2015" name="Fish Shellfish Immunol.">
        <title>Early steps in the European eel (Anguilla anguilla)-Vibrio vulnificus interaction in the gills: Role of the RtxA13 toxin.</title>
        <authorList>
            <person name="Callol A."/>
            <person name="Pajuelo D."/>
            <person name="Ebbesson L."/>
            <person name="Teles M."/>
            <person name="MacKenzie S."/>
            <person name="Amaro C."/>
        </authorList>
    </citation>
    <scope>NUCLEOTIDE SEQUENCE</scope>
</reference>
<keyword evidence="1" id="KW-1133">Transmembrane helix</keyword>
<name>A0A0E9T1X9_ANGAN</name>
<evidence type="ECO:0000313" key="2">
    <source>
        <dbReference type="EMBL" id="JAH47559.1"/>
    </source>
</evidence>
<accession>A0A0E9T1X9</accession>
<reference evidence="2" key="1">
    <citation type="submission" date="2014-11" db="EMBL/GenBank/DDBJ databases">
        <authorList>
            <person name="Amaro Gonzalez C."/>
        </authorList>
    </citation>
    <scope>NUCLEOTIDE SEQUENCE</scope>
</reference>